<gene>
    <name evidence="1" type="ORF">TSA1_09500</name>
</gene>
<sequence length="351" mass="38563">MAMRWKKRPDGSNWGAFGADDQLGAMNLVGPEQVRKGLAEVCHGRTFCLSLPLDHPGGTALHPRRHPPRRFATLRGGKNEGAQCFCHAASRDNPLYCDVFSDDVALIHTQYSTQWDGLAHVGAEFDADDDGTEEIVFYNGFRAGTDIKPAPAATGQIRWDSYEDPRAEALGIENLARHGVQGRAVMVDLHRHYGQDNHAVTFAELMNILKQDRVVIERGDMVCFYTGLDTLILGMNKQPVAEILLNSCAGLDGSDEQLLNWISETGMAALISDNFAVELMPKSSRASGRHAMLPLHHHCLFKNGIHLGELWRLDELALWLRTEGRSRFLLTAPPLALPGAVGSPVSPIATV</sequence>
<dbReference type="EMBL" id="LFJC01000003">
    <property type="protein sequence ID" value="PIT00971.1"/>
    <property type="molecule type" value="Genomic_DNA"/>
</dbReference>
<comment type="caution">
    <text evidence="1">The sequence shown here is derived from an EMBL/GenBank/DDBJ whole genome shotgun (WGS) entry which is preliminary data.</text>
</comment>
<dbReference type="AlphaFoldDB" id="A0A2M6U8Y8"/>
<dbReference type="Pfam" id="PF04199">
    <property type="entry name" value="Cyclase"/>
    <property type="match status" value="1"/>
</dbReference>
<dbReference type="GO" id="GO:0019441">
    <property type="term" value="P:L-tryptophan catabolic process to kynurenine"/>
    <property type="evidence" value="ECO:0007669"/>
    <property type="project" value="InterPro"/>
</dbReference>
<keyword evidence="2" id="KW-1185">Reference proteome</keyword>
<dbReference type="SUPFAM" id="SSF102198">
    <property type="entry name" value="Putative cyclase"/>
    <property type="match status" value="1"/>
</dbReference>
<dbReference type="GO" id="GO:0004061">
    <property type="term" value="F:arylformamidase activity"/>
    <property type="evidence" value="ECO:0007669"/>
    <property type="project" value="InterPro"/>
</dbReference>
<dbReference type="Gene3D" id="3.50.30.50">
    <property type="entry name" value="Putative cyclase"/>
    <property type="match status" value="1"/>
</dbReference>
<organism evidence="1 2">
    <name type="scientific">Bradyrhizobium nitroreducens</name>
    <dbReference type="NCBI Taxonomy" id="709803"/>
    <lineage>
        <taxon>Bacteria</taxon>
        <taxon>Pseudomonadati</taxon>
        <taxon>Pseudomonadota</taxon>
        <taxon>Alphaproteobacteria</taxon>
        <taxon>Hyphomicrobiales</taxon>
        <taxon>Nitrobacteraceae</taxon>
        <taxon>Bradyrhizobium</taxon>
    </lineage>
</organism>
<dbReference type="PANTHER" id="PTHR34861">
    <property type="match status" value="1"/>
</dbReference>
<dbReference type="Proteomes" id="UP000228930">
    <property type="component" value="Unassembled WGS sequence"/>
</dbReference>
<proteinExistence type="predicted"/>
<reference evidence="1 2" key="1">
    <citation type="submission" date="2015-06" db="EMBL/GenBank/DDBJ databases">
        <title>Comparative genome analysis of nirS-carrying Bradyrhizobium sp. strains.</title>
        <authorList>
            <person name="Ishii S."/>
            <person name="Jang J."/>
            <person name="Nishizawa T."/>
            <person name="Senoo K."/>
        </authorList>
    </citation>
    <scope>NUCLEOTIDE SEQUENCE [LARGE SCALE GENOMIC DNA]</scope>
    <source>
        <strain evidence="1 2">TSA1</strain>
    </source>
</reference>
<dbReference type="PANTHER" id="PTHR34861:SF10">
    <property type="entry name" value="CYCLASE"/>
    <property type="match status" value="1"/>
</dbReference>
<name>A0A2M6U8Y8_9BRAD</name>
<dbReference type="InterPro" id="IPR037175">
    <property type="entry name" value="KFase_sf"/>
</dbReference>
<evidence type="ECO:0000313" key="2">
    <source>
        <dbReference type="Proteomes" id="UP000228930"/>
    </source>
</evidence>
<dbReference type="InterPro" id="IPR007325">
    <property type="entry name" value="KFase/CYL"/>
</dbReference>
<protein>
    <submittedName>
        <fullName evidence="1">Cyclase</fullName>
    </submittedName>
</protein>
<evidence type="ECO:0000313" key="1">
    <source>
        <dbReference type="EMBL" id="PIT00971.1"/>
    </source>
</evidence>
<accession>A0A2M6U8Y8</accession>